<sequence length="31" mass="3641">MCLHYNLSTKRVQSLHNSHCRGKISKITEQK</sequence>
<organism evidence="1 2">
    <name type="scientific">Gossypium davidsonii</name>
    <name type="common">Davidson's cotton</name>
    <name type="synonym">Gossypium klotzschianum subsp. davidsonii</name>
    <dbReference type="NCBI Taxonomy" id="34287"/>
    <lineage>
        <taxon>Eukaryota</taxon>
        <taxon>Viridiplantae</taxon>
        <taxon>Streptophyta</taxon>
        <taxon>Embryophyta</taxon>
        <taxon>Tracheophyta</taxon>
        <taxon>Spermatophyta</taxon>
        <taxon>Magnoliopsida</taxon>
        <taxon>eudicotyledons</taxon>
        <taxon>Gunneridae</taxon>
        <taxon>Pentapetalae</taxon>
        <taxon>rosids</taxon>
        <taxon>malvids</taxon>
        <taxon>Malvales</taxon>
        <taxon>Malvaceae</taxon>
        <taxon>Malvoideae</taxon>
        <taxon>Gossypium</taxon>
    </lineage>
</organism>
<comment type="caution">
    <text evidence="1">The sequence shown here is derived from an EMBL/GenBank/DDBJ whole genome shotgun (WGS) entry which is preliminary data.</text>
</comment>
<protein>
    <submittedName>
        <fullName evidence="1">Uncharacterized protein</fullName>
    </submittedName>
</protein>
<keyword evidence="2" id="KW-1185">Reference proteome</keyword>
<gene>
    <name evidence="1" type="ORF">Godav_020558</name>
</gene>
<reference evidence="1 2" key="1">
    <citation type="journal article" date="2019" name="Genome Biol. Evol.">
        <title>Insights into the evolution of the New World diploid cottons (Gossypium, subgenus Houzingenia) based on genome sequencing.</title>
        <authorList>
            <person name="Grover C.E."/>
            <person name="Arick M.A. 2nd"/>
            <person name="Thrash A."/>
            <person name="Conover J.L."/>
            <person name="Sanders W.S."/>
            <person name="Peterson D.G."/>
            <person name="Frelichowski J.E."/>
            <person name="Scheffler J.A."/>
            <person name="Scheffler B.E."/>
            <person name="Wendel J.F."/>
        </authorList>
    </citation>
    <scope>NUCLEOTIDE SEQUENCE [LARGE SCALE GENOMIC DNA]</scope>
    <source>
        <strain evidence="1">27</strain>
        <tissue evidence="1">Leaf</tissue>
    </source>
</reference>
<evidence type="ECO:0000313" key="1">
    <source>
        <dbReference type="EMBL" id="MBA0608326.1"/>
    </source>
</evidence>
<dbReference type="EMBL" id="JABFAC010000003">
    <property type="protein sequence ID" value="MBA0608326.1"/>
    <property type="molecule type" value="Genomic_DNA"/>
</dbReference>
<evidence type="ECO:0000313" key="2">
    <source>
        <dbReference type="Proteomes" id="UP000593561"/>
    </source>
</evidence>
<proteinExistence type="predicted"/>
<dbReference type="AlphaFoldDB" id="A0A7J8R4L4"/>
<name>A0A7J8R4L4_GOSDV</name>
<accession>A0A7J8R4L4</accession>
<dbReference type="Proteomes" id="UP000593561">
    <property type="component" value="Unassembled WGS sequence"/>
</dbReference>